<gene>
    <name evidence="1" type="ORF">CONCODRAFT_18121</name>
</gene>
<proteinExistence type="predicted"/>
<dbReference type="AlphaFoldDB" id="A0A137P3X7"/>
<organism evidence="1 2">
    <name type="scientific">Conidiobolus coronatus (strain ATCC 28846 / CBS 209.66 / NRRL 28638)</name>
    <name type="common">Delacroixia coronata</name>
    <dbReference type="NCBI Taxonomy" id="796925"/>
    <lineage>
        <taxon>Eukaryota</taxon>
        <taxon>Fungi</taxon>
        <taxon>Fungi incertae sedis</taxon>
        <taxon>Zoopagomycota</taxon>
        <taxon>Entomophthoromycotina</taxon>
        <taxon>Entomophthoromycetes</taxon>
        <taxon>Entomophthorales</taxon>
        <taxon>Ancylistaceae</taxon>
        <taxon>Conidiobolus</taxon>
    </lineage>
</organism>
<evidence type="ECO:0000313" key="1">
    <source>
        <dbReference type="EMBL" id="KXN69720.1"/>
    </source>
</evidence>
<reference evidence="1 2" key="1">
    <citation type="journal article" date="2015" name="Genome Biol. Evol.">
        <title>Phylogenomic analyses indicate that early fungi evolved digesting cell walls of algal ancestors of land plants.</title>
        <authorList>
            <person name="Chang Y."/>
            <person name="Wang S."/>
            <person name="Sekimoto S."/>
            <person name="Aerts A.L."/>
            <person name="Choi C."/>
            <person name="Clum A."/>
            <person name="LaButti K.M."/>
            <person name="Lindquist E.A."/>
            <person name="Yee Ngan C."/>
            <person name="Ohm R.A."/>
            <person name="Salamov A.A."/>
            <person name="Grigoriev I.V."/>
            <person name="Spatafora J.W."/>
            <person name="Berbee M.L."/>
        </authorList>
    </citation>
    <scope>NUCLEOTIDE SEQUENCE [LARGE SCALE GENOMIC DNA]</scope>
    <source>
        <strain evidence="1 2">NRRL 28638</strain>
    </source>
</reference>
<evidence type="ECO:0000313" key="2">
    <source>
        <dbReference type="Proteomes" id="UP000070444"/>
    </source>
</evidence>
<sequence>MKVLIEEISSTSQINQLEDLVTEIDTASPASIELLDNSTPKKFEYIRSNEKLLTRILDYAADELKELELNHYYSLTYNLIYYSQILSSSSLYSGIVDLLDSNLNYLIKLEKLEDFQNFTIIKEIKPKFGTSTTSSNETKKTVNISKLVNNSAGNEIEVDEQKWKISDCRAYYYLNWIFSLNLENYNIAKIDDILLNHLPFTILLMLDYEPQYKLTGLNQYLLILNTVKKEKLKGRGIPLILKQNYSTFLGFINDQPDLFKALINTFLKLINILEDGPSESEEFSEILIRKVLLYAYFTFDNNLELIQIVLTTLINIIKSNSSILILDFEQIIKLSISVQSSLKFNKLNNSINLEIIKLNAELLTLIIESKLKKSENFPFEVFSSSLKIWYFSISLYNKSLENSLSQIQSELNRLFNTLINAYSDKTELFKNDINQFLSHPLLNKYITEFDWVLEKLN</sequence>
<dbReference type="Proteomes" id="UP000070444">
    <property type="component" value="Unassembled WGS sequence"/>
</dbReference>
<dbReference type="EMBL" id="KQ964525">
    <property type="protein sequence ID" value="KXN69720.1"/>
    <property type="molecule type" value="Genomic_DNA"/>
</dbReference>
<keyword evidence="2" id="KW-1185">Reference proteome</keyword>
<name>A0A137P3X7_CONC2</name>
<accession>A0A137P3X7</accession>
<protein>
    <submittedName>
        <fullName evidence="1">Uncharacterized protein</fullName>
    </submittedName>
</protein>